<gene>
    <name evidence="2" type="ORF">BP01DRAFT_392162</name>
</gene>
<keyword evidence="3" id="KW-1185">Reference proteome</keyword>
<dbReference type="EMBL" id="KZ821234">
    <property type="protein sequence ID" value="PYH44820.1"/>
    <property type="molecule type" value="Genomic_DNA"/>
</dbReference>
<accession>A0A318ZLX6</accession>
<dbReference type="GeneID" id="37079357"/>
<proteinExistence type="predicted"/>
<dbReference type="RefSeq" id="XP_025430802.1">
    <property type="nucleotide sequence ID" value="XM_025578128.1"/>
</dbReference>
<feature type="region of interest" description="Disordered" evidence="1">
    <location>
        <begin position="83"/>
        <end position="148"/>
    </location>
</feature>
<dbReference type="OrthoDB" id="5367448at2759"/>
<feature type="compositionally biased region" description="Low complexity" evidence="1">
    <location>
        <begin position="124"/>
        <end position="148"/>
    </location>
</feature>
<protein>
    <submittedName>
        <fullName evidence="2">Uncharacterized protein</fullName>
    </submittedName>
</protein>
<reference evidence="2 3" key="1">
    <citation type="submission" date="2016-12" db="EMBL/GenBank/DDBJ databases">
        <title>The genomes of Aspergillus section Nigri reveals drivers in fungal speciation.</title>
        <authorList>
            <consortium name="DOE Joint Genome Institute"/>
            <person name="Vesth T.C."/>
            <person name="Nybo J."/>
            <person name="Theobald S."/>
            <person name="Brandl J."/>
            <person name="Frisvad J.C."/>
            <person name="Nielsen K.F."/>
            <person name="Lyhne E.K."/>
            <person name="Kogle M.E."/>
            <person name="Kuo A."/>
            <person name="Riley R."/>
            <person name="Clum A."/>
            <person name="Nolan M."/>
            <person name="Lipzen A."/>
            <person name="Salamov A."/>
            <person name="Henrissat B."/>
            <person name="Wiebenga A."/>
            <person name="De Vries R.P."/>
            <person name="Grigoriev I.V."/>
            <person name="Mortensen U.H."/>
            <person name="Andersen M.R."/>
            <person name="Baker S.E."/>
        </authorList>
    </citation>
    <scope>NUCLEOTIDE SEQUENCE [LARGE SCALE GENOMIC DNA]</scope>
    <source>
        <strain evidence="2 3">JOP 1030-1</strain>
    </source>
</reference>
<organism evidence="2 3">
    <name type="scientific">Aspergillus saccharolyticus JOP 1030-1</name>
    <dbReference type="NCBI Taxonomy" id="1450539"/>
    <lineage>
        <taxon>Eukaryota</taxon>
        <taxon>Fungi</taxon>
        <taxon>Dikarya</taxon>
        <taxon>Ascomycota</taxon>
        <taxon>Pezizomycotina</taxon>
        <taxon>Eurotiomycetes</taxon>
        <taxon>Eurotiomycetidae</taxon>
        <taxon>Eurotiales</taxon>
        <taxon>Aspergillaceae</taxon>
        <taxon>Aspergillus</taxon>
        <taxon>Aspergillus subgen. Circumdati</taxon>
    </lineage>
</organism>
<dbReference type="AlphaFoldDB" id="A0A318ZLX6"/>
<evidence type="ECO:0000256" key="1">
    <source>
        <dbReference type="SAM" id="MobiDB-lite"/>
    </source>
</evidence>
<name>A0A318ZLX6_9EURO</name>
<evidence type="ECO:0000313" key="2">
    <source>
        <dbReference type="EMBL" id="PYH44820.1"/>
    </source>
</evidence>
<sequence length="244" mass="26293">MSLFTKTIHITANPPPRTLADSKLILSALQKFGEVVTFRNLKYEVTNTTPRPESHTLIAIYEATSAASAAIAASPLHIPLPVPVSAPSRETGFGTKPQQQGGIQQIHPREQEPHQSPPPPPKYYTPLPLAQSSTKSPPPGAAATAGSTMQCTLTASRTNHTAAIRKNPWHAGFEIERQSHPYMYEDLVKAGIPLAELADGPARRKGVVAHGRRQKVERETEKWGAGSLMGMYRGRAARTGGTGV</sequence>
<dbReference type="Proteomes" id="UP000248349">
    <property type="component" value="Unassembled WGS sequence"/>
</dbReference>
<evidence type="ECO:0000313" key="3">
    <source>
        <dbReference type="Proteomes" id="UP000248349"/>
    </source>
</evidence>